<gene>
    <name evidence="1" type="ORF">CSUB01_05474</name>
</gene>
<organism evidence="1 2">
    <name type="scientific">Colletotrichum sublineola</name>
    <name type="common">Sorghum anthracnose fungus</name>
    <dbReference type="NCBI Taxonomy" id="1173701"/>
    <lineage>
        <taxon>Eukaryota</taxon>
        <taxon>Fungi</taxon>
        <taxon>Dikarya</taxon>
        <taxon>Ascomycota</taxon>
        <taxon>Pezizomycotina</taxon>
        <taxon>Sordariomycetes</taxon>
        <taxon>Hypocreomycetidae</taxon>
        <taxon>Glomerellales</taxon>
        <taxon>Glomerellaceae</taxon>
        <taxon>Colletotrichum</taxon>
        <taxon>Colletotrichum graminicola species complex</taxon>
    </lineage>
</organism>
<accession>A0A066XGW1</accession>
<sequence>MVSEDRLQALPSVSRQLVDDIYTQPTQQTQYTRVEAIMSAKGGDDVSPSIRAQVNRLERHRSQANNVVAQSSSANKRLFTRLKTAADIKIMYSDIITTDLICRCGANSPSKRPATAQLPVDRIGNIWKGYYSQLLSVSPTETYKACAPLEKH</sequence>
<dbReference type="AlphaFoldDB" id="A0A066XGW1"/>
<name>A0A066XGW1_COLSU</name>
<proteinExistence type="predicted"/>
<dbReference type="EMBL" id="JMSE01001052">
    <property type="protein sequence ID" value="KDN65230.1"/>
    <property type="molecule type" value="Genomic_DNA"/>
</dbReference>
<evidence type="ECO:0000313" key="2">
    <source>
        <dbReference type="Proteomes" id="UP000027238"/>
    </source>
</evidence>
<evidence type="ECO:0000313" key="1">
    <source>
        <dbReference type="EMBL" id="KDN65230.1"/>
    </source>
</evidence>
<dbReference type="Proteomes" id="UP000027238">
    <property type="component" value="Unassembled WGS sequence"/>
</dbReference>
<keyword evidence="2" id="KW-1185">Reference proteome</keyword>
<protein>
    <submittedName>
        <fullName evidence="1">Uncharacterized protein</fullName>
    </submittedName>
</protein>
<reference evidence="2" key="1">
    <citation type="journal article" date="2014" name="Genome Announc.">
        <title>Draft genome sequence of Colletotrichum sublineola, a destructive pathogen of cultivated sorghum.</title>
        <authorList>
            <person name="Baroncelli R."/>
            <person name="Sanz-Martin J.M."/>
            <person name="Rech G.E."/>
            <person name="Sukno S.A."/>
            <person name="Thon M.R."/>
        </authorList>
    </citation>
    <scope>NUCLEOTIDE SEQUENCE [LARGE SCALE GENOMIC DNA]</scope>
    <source>
        <strain evidence="2">TX430BB</strain>
    </source>
</reference>
<dbReference type="HOGENOM" id="CLU_1722261_0_0_1"/>
<comment type="caution">
    <text evidence="1">The sequence shown here is derived from an EMBL/GenBank/DDBJ whole genome shotgun (WGS) entry which is preliminary data.</text>
</comment>